<name>A0A7T2VY92_DELAC</name>
<dbReference type="SUPFAM" id="SSF55826">
    <property type="entry name" value="YbaK/ProRS associated domain"/>
    <property type="match status" value="1"/>
</dbReference>
<feature type="domain" description="YbaK/aminoacyl-tRNA synthetase-associated" evidence="1">
    <location>
        <begin position="28"/>
        <end position="146"/>
    </location>
</feature>
<keyword evidence="2" id="KW-0030">Aminoacyl-tRNA synthetase</keyword>
<dbReference type="PANTHER" id="PTHR30411:SF9">
    <property type="entry name" value="MULTIFUNCTIONAL SER_THR-TRNA DEACYLASE PROXP-Y"/>
    <property type="match status" value="1"/>
</dbReference>
<dbReference type="Proteomes" id="UP000594778">
    <property type="component" value="Chromosome"/>
</dbReference>
<evidence type="ECO:0000313" key="2">
    <source>
        <dbReference type="EMBL" id="QPS07450.1"/>
    </source>
</evidence>
<dbReference type="GO" id="GO:0002161">
    <property type="term" value="F:aminoacyl-tRNA deacylase activity"/>
    <property type="evidence" value="ECO:0007669"/>
    <property type="project" value="InterPro"/>
</dbReference>
<dbReference type="InterPro" id="IPR044786">
    <property type="entry name" value="PROXY"/>
</dbReference>
<dbReference type="CDD" id="cd04336">
    <property type="entry name" value="YeaK"/>
    <property type="match status" value="1"/>
</dbReference>
<dbReference type="InterPro" id="IPR036754">
    <property type="entry name" value="YbaK/aa-tRNA-synt-asso_dom_sf"/>
</dbReference>
<dbReference type="AlphaFoldDB" id="A0A7T2VY92"/>
<dbReference type="RefSeq" id="WP_197954977.1">
    <property type="nucleotide sequence ID" value="NZ_CP065668.1"/>
</dbReference>
<dbReference type="Gene3D" id="3.90.960.10">
    <property type="entry name" value="YbaK/aminoacyl-tRNA synthetase-associated domain"/>
    <property type="match status" value="1"/>
</dbReference>
<accession>A0A7T2VY92</accession>
<dbReference type="InterPro" id="IPR007214">
    <property type="entry name" value="YbaK/aa-tRNA-synth-assoc-dom"/>
</dbReference>
<evidence type="ECO:0000313" key="3">
    <source>
        <dbReference type="Proteomes" id="UP000594778"/>
    </source>
</evidence>
<dbReference type="GO" id="GO:0004812">
    <property type="term" value="F:aminoacyl-tRNA ligase activity"/>
    <property type="evidence" value="ECO:0007669"/>
    <property type="project" value="UniProtKB-KW"/>
</dbReference>
<sequence length="161" mass="17146">MFDTLVDLLQSQGARFRVLEHPAEGRSDLVAEIRGTAPGQGAKAMLCKSRDAADSAQLFLAVLPGDRKLDFKRLAQAVGVRKATLASPEEAQAATGCVMGSVPPFSFNPQVRLVADPALVERFGEIAFNAGRLDRSIVLDSADYVRIARPVLHSLSGNGAD</sequence>
<dbReference type="Pfam" id="PF04073">
    <property type="entry name" value="tRNA_edit"/>
    <property type="match status" value="1"/>
</dbReference>
<gene>
    <name evidence="2" type="ORF">I6G66_24735</name>
</gene>
<reference evidence="2 3" key="1">
    <citation type="submission" date="2020-12" db="EMBL/GenBank/DDBJ databases">
        <title>FDA dAtabase for Regulatory Grade micrObial Sequences (FDA-ARGOS): Supporting development and validation of Infectious Disease Dx tests.</title>
        <authorList>
            <person name="Sproer C."/>
            <person name="Gronow S."/>
            <person name="Severitt S."/>
            <person name="Schroder I."/>
            <person name="Tallon L."/>
            <person name="Sadzewicz L."/>
            <person name="Zhao X."/>
            <person name="Boylan J."/>
            <person name="Ott S."/>
            <person name="Bowen H."/>
            <person name="Vavikolanu K."/>
            <person name="Mehta A."/>
            <person name="Aluvathingal J."/>
            <person name="Nadendla S."/>
            <person name="Lowell S."/>
            <person name="Myers T."/>
            <person name="Yan Y."/>
            <person name="Sichtig H."/>
        </authorList>
    </citation>
    <scope>NUCLEOTIDE SEQUENCE [LARGE SCALE GENOMIC DNA]</scope>
    <source>
        <strain evidence="2 3">FDAARGOS_909</strain>
    </source>
</reference>
<proteinExistence type="predicted"/>
<keyword evidence="2" id="KW-0436">Ligase</keyword>
<protein>
    <submittedName>
        <fullName evidence="2">YbaK/prolyl-tRNA synthetase associated domain-containing protein</fullName>
    </submittedName>
</protein>
<dbReference type="PANTHER" id="PTHR30411">
    <property type="entry name" value="CYTOPLASMIC PROTEIN"/>
    <property type="match status" value="1"/>
</dbReference>
<organism evidence="2 3">
    <name type="scientific">Delftia acidovorans</name>
    <name type="common">Pseudomonas acidovorans</name>
    <name type="synonym">Comamonas acidovorans</name>
    <dbReference type="NCBI Taxonomy" id="80866"/>
    <lineage>
        <taxon>Bacteria</taxon>
        <taxon>Pseudomonadati</taxon>
        <taxon>Pseudomonadota</taxon>
        <taxon>Betaproteobacteria</taxon>
        <taxon>Burkholderiales</taxon>
        <taxon>Comamonadaceae</taxon>
        <taxon>Delftia</taxon>
    </lineage>
</organism>
<evidence type="ECO:0000259" key="1">
    <source>
        <dbReference type="Pfam" id="PF04073"/>
    </source>
</evidence>
<dbReference type="EMBL" id="CP065668">
    <property type="protein sequence ID" value="QPS07450.1"/>
    <property type="molecule type" value="Genomic_DNA"/>
</dbReference>